<dbReference type="InterPro" id="IPR029046">
    <property type="entry name" value="LolA/LolB/LppX"/>
</dbReference>
<evidence type="ECO:0000313" key="4">
    <source>
        <dbReference type="Proteomes" id="UP000233565"/>
    </source>
</evidence>
<name>A0A1I1APR1_9ACTN</name>
<sequence length="261" mass="27941">MTRAQALRQWGIGISAAALLAACGGGGDDGDGGGDDTPASASYDGETLVPAVVEAVGAEEYVHLGLGNHRGRAEVQVDLSYAADQPEFRAITGDEAGEFLEFRRVNDRIYVGGEVTDDEWTYMADDDPRALGDEKEFDAGATAVLLALDVPGDYEALEGAVDEVDNQGEEEMSGVTTTHYVLTVDSQAWREALPEHSVHRQVEVDDELVVDLWIDEASLPVRLEYAGTGASDQVRVEYTSWGRPIAVIEPEGAEPRGSEPS</sequence>
<evidence type="ECO:0000313" key="1">
    <source>
        <dbReference type="EMBL" id="PKH39546.1"/>
    </source>
</evidence>
<evidence type="ECO:0008006" key="5">
    <source>
        <dbReference type="Google" id="ProtNLM"/>
    </source>
</evidence>
<organism evidence="2 3">
    <name type="scientific">Nocardioides alpinus</name>
    <dbReference type="NCBI Taxonomy" id="748909"/>
    <lineage>
        <taxon>Bacteria</taxon>
        <taxon>Bacillati</taxon>
        <taxon>Actinomycetota</taxon>
        <taxon>Actinomycetes</taxon>
        <taxon>Propionibacteriales</taxon>
        <taxon>Nocardioidaceae</taxon>
        <taxon>Nocardioides</taxon>
    </lineage>
</organism>
<reference evidence="2" key="1">
    <citation type="submission" date="2016-10" db="EMBL/GenBank/DDBJ databases">
        <authorList>
            <person name="de Groot N.N."/>
        </authorList>
    </citation>
    <scope>NUCLEOTIDE SEQUENCE [LARGE SCALE GENOMIC DNA]</scope>
    <source>
        <strain evidence="2">CGMCC 1.10697</strain>
    </source>
</reference>
<dbReference type="PROSITE" id="PS51257">
    <property type="entry name" value="PROKAR_LIPOPROTEIN"/>
    <property type="match status" value="1"/>
</dbReference>
<protein>
    <recommendedName>
        <fullName evidence="5">Lipoprotein LprG</fullName>
    </recommendedName>
</protein>
<accession>A0A1I1APR1</accession>
<dbReference type="EMBL" id="PJBV01000023">
    <property type="protein sequence ID" value="PKH39546.1"/>
    <property type="molecule type" value="Genomic_DNA"/>
</dbReference>
<dbReference type="OrthoDB" id="3781094at2"/>
<dbReference type="Proteomes" id="UP000233565">
    <property type="component" value="Unassembled WGS sequence"/>
</dbReference>
<dbReference type="Gene3D" id="2.50.20.20">
    <property type="match status" value="1"/>
</dbReference>
<dbReference type="RefSeq" id="WP_091200609.1">
    <property type="nucleotide sequence ID" value="NZ_FOKC01000010.1"/>
</dbReference>
<proteinExistence type="predicted"/>
<dbReference type="Proteomes" id="UP000199113">
    <property type="component" value="Unassembled WGS sequence"/>
</dbReference>
<dbReference type="STRING" id="748909.SAMN05192575_11048"/>
<reference evidence="1 4" key="2">
    <citation type="submission" date="2017-12" db="EMBL/GenBank/DDBJ databases">
        <title>Pharmacopeia of the Arctic Ocean.</title>
        <authorList>
            <person name="Collins E."/>
            <person name="Ducluzeau A.-L."/>
        </authorList>
    </citation>
    <scope>NUCLEOTIDE SEQUENCE [LARGE SCALE GENOMIC DNA]</scope>
    <source>
        <strain evidence="1 4">DSM 23325</strain>
    </source>
</reference>
<dbReference type="EMBL" id="FOKC01000010">
    <property type="protein sequence ID" value="SFB40035.1"/>
    <property type="molecule type" value="Genomic_DNA"/>
</dbReference>
<evidence type="ECO:0000313" key="2">
    <source>
        <dbReference type="EMBL" id="SFB40035.1"/>
    </source>
</evidence>
<dbReference type="AlphaFoldDB" id="A0A1I1APR1"/>
<keyword evidence="4" id="KW-1185">Reference proteome</keyword>
<dbReference type="SUPFAM" id="SSF89392">
    <property type="entry name" value="Prokaryotic lipoproteins and lipoprotein localization factors"/>
    <property type="match status" value="1"/>
</dbReference>
<evidence type="ECO:0000313" key="3">
    <source>
        <dbReference type="Proteomes" id="UP000199113"/>
    </source>
</evidence>
<gene>
    <name evidence="1" type="ORF">CXG46_14130</name>
    <name evidence="2" type="ORF">SAMN05192575_11048</name>
</gene>